<evidence type="ECO:0000313" key="1">
    <source>
        <dbReference type="EMBL" id="MCW1915687.1"/>
    </source>
</evidence>
<dbReference type="Gene3D" id="2.160.20.10">
    <property type="entry name" value="Single-stranded right-handed beta-helix, Pectin lyase-like"/>
    <property type="match status" value="1"/>
</dbReference>
<accession>A0ABT3G757</accession>
<evidence type="ECO:0008006" key="3">
    <source>
        <dbReference type="Google" id="ProtNLM"/>
    </source>
</evidence>
<evidence type="ECO:0000313" key="2">
    <source>
        <dbReference type="Proteomes" id="UP001165653"/>
    </source>
</evidence>
<dbReference type="EMBL" id="JAPDDR010000010">
    <property type="protein sequence ID" value="MCW1915687.1"/>
    <property type="molecule type" value="Genomic_DNA"/>
</dbReference>
<name>A0ABT3G757_9BACT</name>
<reference evidence="1" key="1">
    <citation type="submission" date="2022-10" db="EMBL/GenBank/DDBJ databases">
        <title>Luteolibacter sp. GHJ8, whole genome shotgun sequencing project.</title>
        <authorList>
            <person name="Zhao G."/>
            <person name="Shen L."/>
        </authorList>
    </citation>
    <scope>NUCLEOTIDE SEQUENCE</scope>
    <source>
        <strain evidence="1">GHJ8</strain>
    </source>
</reference>
<comment type="caution">
    <text evidence="1">The sequence shown here is derived from an EMBL/GenBank/DDBJ whole genome shotgun (WGS) entry which is preliminary data.</text>
</comment>
<sequence>MTVCPEVPGNAAAGIEGLVIRKNVIRRAGWFCAAPWSASAGALSITAGAKPPDMRAAGIFGDLVIEDNVFEECQGPNIVLSSTDGALIRNNRFLRPMNSESDGTGASYAIPADALIWVSECSGVTIKGSDIVEPGSFLKRNIAPGTNVVDLKQP</sequence>
<gene>
    <name evidence="1" type="ORF">OJ996_19025</name>
</gene>
<dbReference type="RefSeq" id="WP_264515243.1">
    <property type="nucleotide sequence ID" value="NZ_JAPDDR010000010.1"/>
</dbReference>
<proteinExistence type="predicted"/>
<dbReference type="InterPro" id="IPR011050">
    <property type="entry name" value="Pectin_lyase_fold/virulence"/>
</dbReference>
<protein>
    <recommendedName>
        <fullName evidence="3">Right handed beta helix domain-containing protein</fullName>
    </recommendedName>
</protein>
<dbReference type="Proteomes" id="UP001165653">
    <property type="component" value="Unassembled WGS sequence"/>
</dbReference>
<dbReference type="InterPro" id="IPR012334">
    <property type="entry name" value="Pectin_lyas_fold"/>
</dbReference>
<dbReference type="SUPFAM" id="SSF51126">
    <property type="entry name" value="Pectin lyase-like"/>
    <property type="match status" value="1"/>
</dbReference>
<organism evidence="1 2">
    <name type="scientific">Luteolibacter rhizosphaerae</name>
    <dbReference type="NCBI Taxonomy" id="2989719"/>
    <lineage>
        <taxon>Bacteria</taxon>
        <taxon>Pseudomonadati</taxon>
        <taxon>Verrucomicrobiota</taxon>
        <taxon>Verrucomicrobiia</taxon>
        <taxon>Verrucomicrobiales</taxon>
        <taxon>Verrucomicrobiaceae</taxon>
        <taxon>Luteolibacter</taxon>
    </lineage>
</organism>
<keyword evidence="2" id="KW-1185">Reference proteome</keyword>